<evidence type="ECO:0000313" key="1">
    <source>
        <dbReference type="EMBL" id="KAF8435443.1"/>
    </source>
</evidence>
<evidence type="ECO:0000313" key="2">
    <source>
        <dbReference type="Proteomes" id="UP001194468"/>
    </source>
</evidence>
<feature type="non-terminal residue" evidence="1">
    <location>
        <position position="111"/>
    </location>
</feature>
<protein>
    <submittedName>
        <fullName evidence="1">Uncharacterized protein</fullName>
    </submittedName>
</protein>
<sequence>MPSLRLALGFEFNLVIATAGGDRATWAVGGFLDREAMDLHLKGQLDRTITLQGSLRALAGRLEPAERLSRSACNRNCANGKPCRFRMFSRRVHSTNASIGLGGSASLSGKR</sequence>
<dbReference type="AlphaFoldDB" id="A0AAD4GBA9"/>
<organism evidence="1 2">
    <name type="scientific">Boletus edulis BED1</name>
    <dbReference type="NCBI Taxonomy" id="1328754"/>
    <lineage>
        <taxon>Eukaryota</taxon>
        <taxon>Fungi</taxon>
        <taxon>Dikarya</taxon>
        <taxon>Basidiomycota</taxon>
        <taxon>Agaricomycotina</taxon>
        <taxon>Agaricomycetes</taxon>
        <taxon>Agaricomycetidae</taxon>
        <taxon>Boletales</taxon>
        <taxon>Boletineae</taxon>
        <taxon>Boletaceae</taxon>
        <taxon>Boletoideae</taxon>
        <taxon>Boletus</taxon>
    </lineage>
</organism>
<keyword evidence="2" id="KW-1185">Reference proteome</keyword>
<reference evidence="1" key="2">
    <citation type="journal article" date="2020" name="Nat. Commun.">
        <title>Large-scale genome sequencing of mycorrhizal fungi provides insights into the early evolution of symbiotic traits.</title>
        <authorList>
            <person name="Miyauchi S."/>
            <person name="Kiss E."/>
            <person name="Kuo A."/>
            <person name="Drula E."/>
            <person name="Kohler A."/>
            <person name="Sanchez-Garcia M."/>
            <person name="Morin E."/>
            <person name="Andreopoulos B."/>
            <person name="Barry K.W."/>
            <person name="Bonito G."/>
            <person name="Buee M."/>
            <person name="Carver A."/>
            <person name="Chen C."/>
            <person name="Cichocki N."/>
            <person name="Clum A."/>
            <person name="Culley D."/>
            <person name="Crous P.W."/>
            <person name="Fauchery L."/>
            <person name="Girlanda M."/>
            <person name="Hayes R.D."/>
            <person name="Keri Z."/>
            <person name="LaButti K."/>
            <person name="Lipzen A."/>
            <person name="Lombard V."/>
            <person name="Magnuson J."/>
            <person name="Maillard F."/>
            <person name="Murat C."/>
            <person name="Nolan M."/>
            <person name="Ohm R.A."/>
            <person name="Pangilinan J."/>
            <person name="Pereira M.F."/>
            <person name="Perotto S."/>
            <person name="Peter M."/>
            <person name="Pfister S."/>
            <person name="Riley R."/>
            <person name="Sitrit Y."/>
            <person name="Stielow J.B."/>
            <person name="Szollosi G."/>
            <person name="Zifcakova L."/>
            <person name="Stursova M."/>
            <person name="Spatafora J.W."/>
            <person name="Tedersoo L."/>
            <person name="Vaario L.M."/>
            <person name="Yamada A."/>
            <person name="Yan M."/>
            <person name="Wang P."/>
            <person name="Xu J."/>
            <person name="Bruns T."/>
            <person name="Baldrian P."/>
            <person name="Vilgalys R."/>
            <person name="Dunand C."/>
            <person name="Henrissat B."/>
            <person name="Grigoriev I.V."/>
            <person name="Hibbett D."/>
            <person name="Nagy L.G."/>
            <person name="Martin F.M."/>
        </authorList>
    </citation>
    <scope>NUCLEOTIDE SEQUENCE</scope>
    <source>
        <strain evidence="1">BED1</strain>
    </source>
</reference>
<accession>A0AAD4GBA9</accession>
<comment type="caution">
    <text evidence="1">The sequence shown here is derived from an EMBL/GenBank/DDBJ whole genome shotgun (WGS) entry which is preliminary data.</text>
</comment>
<proteinExistence type="predicted"/>
<reference evidence="1" key="1">
    <citation type="submission" date="2019-10" db="EMBL/GenBank/DDBJ databases">
        <authorList>
            <consortium name="DOE Joint Genome Institute"/>
            <person name="Kuo A."/>
            <person name="Miyauchi S."/>
            <person name="Kiss E."/>
            <person name="Drula E."/>
            <person name="Kohler A."/>
            <person name="Sanchez-Garcia M."/>
            <person name="Andreopoulos B."/>
            <person name="Barry K.W."/>
            <person name="Bonito G."/>
            <person name="Buee M."/>
            <person name="Carver A."/>
            <person name="Chen C."/>
            <person name="Cichocki N."/>
            <person name="Clum A."/>
            <person name="Culley D."/>
            <person name="Crous P.W."/>
            <person name="Fauchery L."/>
            <person name="Girlanda M."/>
            <person name="Hayes R."/>
            <person name="Keri Z."/>
            <person name="LaButti K."/>
            <person name="Lipzen A."/>
            <person name="Lombard V."/>
            <person name="Magnuson J."/>
            <person name="Maillard F."/>
            <person name="Morin E."/>
            <person name="Murat C."/>
            <person name="Nolan M."/>
            <person name="Ohm R."/>
            <person name="Pangilinan J."/>
            <person name="Pereira M."/>
            <person name="Perotto S."/>
            <person name="Peter M."/>
            <person name="Riley R."/>
            <person name="Sitrit Y."/>
            <person name="Stielow B."/>
            <person name="Szollosi G."/>
            <person name="Zifcakova L."/>
            <person name="Stursova M."/>
            <person name="Spatafora J.W."/>
            <person name="Tedersoo L."/>
            <person name="Vaario L.-M."/>
            <person name="Yamada A."/>
            <person name="Yan M."/>
            <person name="Wang P."/>
            <person name="Xu J."/>
            <person name="Bruns T."/>
            <person name="Baldrian P."/>
            <person name="Vilgalys R."/>
            <person name="Henrissat B."/>
            <person name="Grigoriev I.V."/>
            <person name="Hibbett D."/>
            <person name="Nagy L.G."/>
            <person name="Martin F.M."/>
        </authorList>
    </citation>
    <scope>NUCLEOTIDE SEQUENCE</scope>
    <source>
        <strain evidence="1">BED1</strain>
    </source>
</reference>
<name>A0AAD4GBA9_BOLED</name>
<dbReference type="EMBL" id="WHUW01000025">
    <property type="protein sequence ID" value="KAF8435443.1"/>
    <property type="molecule type" value="Genomic_DNA"/>
</dbReference>
<dbReference type="Proteomes" id="UP001194468">
    <property type="component" value="Unassembled WGS sequence"/>
</dbReference>
<gene>
    <name evidence="1" type="ORF">L210DRAFT_3551162</name>
</gene>